<dbReference type="AlphaFoldDB" id="A0A1I0EKG0"/>
<proteinExistence type="predicted"/>
<dbReference type="EMBL" id="FOHO01000005">
    <property type="protein sequence ID" value="SET45672.1"/>
    <property type="molecule type" value="Genomic_DNA"/>
</dbReference>
<feature type="transmembrane region" description="Helical" evidence="2">
    <location>
        <begin position="20"/>
        <end position="40"/>
    </location>
</feature>
<name>A0A1I0EKG0_9RHOB</name>
<dbReference type="OrthoDB" id="7833467at2"/>
<gene>
    <name evidence="3" type="ORF">SAMN04489858_105194</name>
</gene>
<evidence type="ECO:0000313" key="3">
    <source>
        <dbReference type="EMBL" id="SET45672.1"/>
    </source>
</evidence>
<keyword evidence="2" id="KW-1133">Transmembrane helix</keyword>
<dbReference type="STRING" id="364199.SAMN04489858_105194"/>
<keyword evidence="4" id="KW-1185">Reference proteome</keyword>
<feature type="transmembrane region" description="Helical" evidence="2">
    <location>
        <begin position="52"/>
        <end position="70"/>
    </location>
</feature>
<organism evidence="3 4">
    <name type="scientific">Paracoccus homiensis</name>
    <dbReference type="NCBI Taxonomy" id="364199"/>
    <lineage>
        <taxon>Bacteria</taxon>
        <taxon>Pseudomonadati</taxon>
        <taxon>Pseudomonadota</taxon>
        <taxon>Alphaproteobacteria</taxon>
        <taxon>Rhodobacterales</taxon>
        <taxon>Paracoccaceae</taxon>
        <taxon>Paracoccus</taxon>
    </lineage>
</organism>
<feature type="compositionally biased region" description="Pro residues" evidence="1">
    <location>
        <begin position="116"/>
        <end position="135"/>
    </location>
</feature>
<keyword evidence="2" id="KW-0812">Transmembrane</keyword>
<evidence type="ECO:0000256" key="2">
    <source>
        <dbReference type="SAM" id="Phobius"/>
    </source>
</evidence>
<evidence type="ECO:0000256" key="1">
    <source>
        <dbReference type="SAM" id="MobiDB-lite"/>
    </source>
</evidence>
<reference evidence="3 4" key="1">
    <citation type="submission" date="2016-10" db="EMBL/GenBank/DDBJ databases">
        <authorList>
            <person name="de Groot N.N."/>
        </authorList>
    </citation>
    <scope>NUCLEOTIDE SEQUENCE [LARGE SCALE GENOMIC DNA]</scope>
    <source>
        <strain evidence="3 4">DSM 17862</strain>
    </source>
</reference>
<evidence type="ECO:0000313" key="4">
    <source>
        <dbReference type="Proteomes" id="UP000199180"/>
    </source>
</evidence>
<accession>A0A1I0EKG0</accession>
<dbReference type="RefSeq" id="WP_139206474.1">
    <property type="nucleotide sequence ID" value="NZ_FOHO01000005.1"/>
</dbReference>
<feature type="region of interest" description="Disordered" evidence="1">
    <location>
        <begin position="90"/>
        <end position="150"/>
    </location>
</feature>
<sequence>MTMSLPGRLASLARRDALTAVGYALSAGWLILLMLFWLLAPGDEGATGGVTRLVAIIGAVMPLALIWMAVSLARSIAELRAEADHLHRQLDELRGGKPARPTRSEDQPRPSGTARPAPPPDRSPPAPRPQVPAQPRPAAIARPDPRQSAMSFDAPEAVDIPAETVIRALNFPDGPDDADAIAALRSALQDHETARVLRAAQDVITLLADRGVYMDDLPPQPAPADVWRRFGEGERGSAIAPLGGINDADALALTSDILRGDEIFRDSAHHFLRHFDVLITQLIPQLDDAELQVMGDTRSTRAFMLVGRAAGLFA</sequence>
<protein>
    <submittedName>
        <fullName evidence="3">Uncharacterized protein</fullName>
    </submittedName>
</protein>
<dbReference type="Proteomes" id="UP000199180">
    <property type="component" value="Unassembled WGS sequence"/>
</dbReference>
<keyword evidence="2" id="KW-0472">Membrane</keyword>